<reference evidence="5 6" key="1">
    <citation type="journal article" date="2019" name="New Phytol.">
        <title>Comparative genomics reveals unique wood-decay strategies and fruiting body development in the Schizophyllaceae.</title>
        <authorList>
            <person name="Almasi E."/>
            <person name="Sahu N."/>
            <person name="Krizsan K."/>
            <person name="Balint B."/>
            <person name="Kovacs G.M."/>
            <person name="Kiss B."/>
            <person name="Cseklye J."/>
            <person name="Drula E."/>
            <person name="Henrissat B."/>
            <person name="Nagy I."/>
            <person name="Chovatia M."/>
            <person name="Adam C."/>
            <person name="LaButti K."/>
            <person name="Lipzen A."/>
            <person name="Riley R."/>
            <person name="Grigoriev I.V."/>
            <person name="Nagy L.G."/>
        </authorList>
    </citation>
    <scope>NUCLEOTIDE SEQUENCE [LARGE SCALE GENOMIC DNA]</scope>
    <source>
        <strain evidence="5 6">NL-1724</strain>
    </source>
</reference>
<dbReference type="InterPro" id="IPR036322">
    <property type="entry name" value="WD40_repeat_dom_sf"/>
</dbReference>
<dbReference type="Proteomes" id="UP000320762">
    <property type="component" value="Unassembled WGS sequence"/>
</dbReference>
<dbReference type="STRING" id="97359.A0A550D099"/>
<dbReference type="Gene3D" id="2.130.10.10">
    <property type="entry name" value="YVTN repeat-like/Quinoprotein amine dehydrogenase"/>
    <property type="match status" value="1"/>
</dbReference>
<dbReference type="InterPro" id="IPR019775">
    <property type="entry name" value="WD40_repeat_CS"/>
</dbReference>
<feature type="region of interest" description="Disordered" evidence="4">
    <location>
        <begin position="1"/>
        <end position="33"/>
    </location>
</feature>
<name>A0A550D099_9AGAR</name>
<dbReference type="InterPro" id="IPR015943">
    <property type="entry name" value="WD40/YVTN_repeat-like_dom_sf"/>
</dbReference>
<feature type="compositionally biased region" description="Basic and acidic residues" evidence="4">
    <location>
        <begin position="539"/>
        <end position="555"/>
    </location>
</feature>
<dbReference type="GO" id="GO:1904263">
    <property type="term" value="P:positive regulation of TORC1 signaling"/>
    <property type="evidence" value="ECO:0007669"/>
    <property type="project" value="TreeGrafter"/>
</dbReference>
<keyword evidence="1 3" id="KW-0853">WD repeat</keyword>
<feature type="repeat" description="WD" evidence="3">
    <location>
        <begin position="241"/>
        <end position="276"/>
    </location>
</feature>
<protein>
    <submittedName>
        <fullName evidence="5">Uncharacterized protein</fullName>
    </submittedName>
</protein>
<comment type="caution">
    <text evidence="5">The sequence shown here is derived from an EMBL/GenBank/DDBJ whole genome shotgun (WGS) entry which is preliminary data.</text>
</comment>
<feature type="region of interest" description="Disordered" evidence="4">
    <location>
        <begin position="1040"/>
        <end position="1149"/>
    </location>
</feature>
<sequence length="1182" mass="130687">MANLAERQGLDRSPPASSPLRLPVEDLNDTDSSVLDDDHVEIEAPSSAEEGAHFAQSLQIDMKTLVGDAVGNISISPSSRDLVLAARRGLFIIDLEAPLEVPRFLPQGGTWDVADVQWNPHVARSEYVVSTSSEKLLIWNLMLQGKTSIQHILHSHYRAITDINWHTSEYDTVISTGIDSWLWAWDLRHPRKPSIGLCAFHAGGGTHVKWNRHDANVIASSHANEVLVWDRRNGSLPTARIPAHRSKIYGLDWSHSARNELVTCSLDRTIKFWDINCLSDTPGVQSSDAKATIYTSYPVWRARNLPFGEGVMSLPQRGETALELYARDDYCEPIEVFEGHTDVVKEFVWRKGEQDDFQLITWSKDRTLRFWPVDHATLERVGHEFGQNRGRSGKRPSLDVQSYRDVSFRSPAQSAPQSMLSAPIGNRSILAEVRALPPSMTTTSAPVALGADKPTSKQGRASATRALPIPQIASLKKTGTMSKGSVTGKSVATRMDAFTWLSNVRVGGRRGSSSGRGSDVSPTGSQSRPASAVRGRSINRVESDSEEEKKEGEQSLADEIKSVVGKLGKLAERQIKLEKFDLTKKRTCTLGLHGPWGEKTSVFLRVTFTFPKDYPQAQHPGGTPSVELERSPLISMKDFAYILRRLRTIRQHRRPCLEACLRFLLFAREDEHARGPLYPDSESSSDEEDNRKSRDVTVSLLRNNKNLTEPRTSQGAFGPNGELICFFRAPPRIVRSLLRDVSGSPDDAAAGKDATPKLFKHPALIYDAVDRLGSFTPERSGKADPRRRGDAENISRIMTNLLTFSPLQYRPELASHADDQPQSYVLPMRRSTIAVTNTLGLTGADRKVAIDYIFHGEALEDVCRTNAEVAQTHGRYDHQRVFDALASLFPAMEGGDEPHKYKKMSAVQTLVLNFFQDFCAAKDLQMLGMISAVVLQAFDHQQSGGSAIQPKSPVTGRRVTPLSANIANLDYFTARRSRTSPHSPPWQHQSGNISPSRNLINAALSSSNSSRGSWSSLFNTGTMRQYLAGVQDTLREGLATPMSETSPYTPKPPTPTTPLAPRSSIPVPASRVLRGPDSPIPRTRRPRQNSILSPLNEPISKSWNESVFGSQPGPSPPVVQSSYSSAGSGGRAGQRPRRPTFSRIPPVRADQVITEKRLVFKEESVVKSDNQYAPHTIGSHRR</sequence>
<feature type="compositionally biased region" description="Pro residues" evidence="4">
    <location>
        <begin position="1049"/>
        <end position="1058"/>
    </location>
</feature>
<dbReference type="OrthoDB" id="311712at2759"/>
<dbReference type="PANTHER" id="PTHR46170">
    <property type="entry name" value="GATOR COMPLEX PROTEIN WDR59"/>
    <property type="match status" value="1"/>
</dbReference>
<dbReference type="PROSITE" id="PS50294">
    <property type="entry name" value="WD_REPEATS_REGION"/>
    <property type="match status" value="1"/>
</dbReference>
<feature type="region of interest" description="Disordered" evidence="4">
    <location>
        <begin position="506"/>
        <end position="555"/>
    </location>
</feature>
<feature type="compositionally biased region" description="Low complexity" evidence="4">
    <location>
        <begin position="12"/>
        <end position="22"/>
    </location>
</feature>
<dbReference type="GO" id="GO:0005774">
    <property type="term" value="C:vacuolar membrane"/>
    <property type="evidence" value="ECO:0007669"/>
    <property type="project" value="TreeGrafter"/>
</dbReference>
<feature type="compositionally biased region" description="Low complexity" evidence="4">
    <location>
        <begin position="1106"/>
        <end position="1126"/>
    </location>
</feature>
<dbReference type="SMART" id="SM00320">
    <property type="entry name" value="WD40"/>
    <property type="match status" value="5"/>
</dbReference>
<proteinExistence type="predicted"/>
<evidence type="ECO:0000256" key="1">
    <source>
        <dbReference type="ARBA" id="ARBA00022574"/>
    </source>
</evidence>
<dbReference type="AlphaFoldDB" id="A0A550D099"/>
<gene>
    <name evidence="5" type="ORF">BD626DRAFT_391318</name>
</gene>
<feature type="compositionally biased region" description="Polar residues" evidence="4">
    <location>
        <begin position="700"/>
        <end position="715"/>
    </location>
</feature>
<feature type="region of interest" description="Disordered" evidence="4">
    <location>
        <begin position="441"/>
        <end position="469"/>
    </location>
</feature>
<dbReference type="PROSITE" id="PS50082">
    <property type="entry name" value="WD_REPEATS_2"/>
    <property type="match status" value="1"/>
</dbReference>
<dbReference type="GO" id="GO:0035859">
    <property type="term" value="C:Seh1-associated complex"/>
    <property type="evidence" value="ECO:0007669"/>
    <property type="project" value="TreeGrafter"/>
</dbReference>
<feature type="region of interest" description="Disordered" evidence="4">
    <location>
        <begin position="1163"/>
        <end position="1182"/>
    </location>
</feature>
<feature type="region of interest" description="Disordered" evidence="4">
    <location>
        <begin position="675"/>
        <end position="715"/>
    </location>
</feature>
<dbReference type="GO" id="GO:0034198">
    <property type="term" value="P:cellular response to amino acid starvation"/>
    <property type="evidence" value="ECO:0007669"/>
    <property type="project" value="TreeGrafter"/>
</dbReference>
<dbReference type="PROSITE" id="PS00678">
    <property type="entry name" value="WD_REPEATS_1"/>
    <property type="match status" value="2"/>
</dbReference>
<evidence type="ECO:0000313" key="5">
    <source>
        <dbReference type="EMBL" id="TRM70459.1"/>
    </source>
</evidence>
<evidence type="ECO:0000256" key="3">
    <source>
        <dbReference type="PROSITE-ProRule" id="PRU00221"/>
    </source>
</evidence>
<keyword evidence="2" id="KW-0677">Repeat</keyword>
<dbReference type="PANTHER" id="PTHR46170:SF1">
    <property type="entry name" value="GATOR COMPLEX PROTEIN WDR59"/>
    <property type="match status" value="1"/>
</dbReference>
<dbReference type="InterPro" id="IPR049567">
    <property type="entry name" value="WDR59-like"/>
</dbReference>
<evidence type="ECO:0000256" key="2">
    <source>
        <dbReference type="ARBA" id="ARBA00022737"/>
    </source>
</evidence>
<dbReference type="SUPFAM" id="SSF50978">
    <property type="entry name" value="WD40 repeat-like"/>
    <property type="match status" value="1"/>
</dbReference>
<dbReference type="GO" id="GO:0035591">
    <property type="term" value="F:signaling adaptor activity"/>
    <property type="evidence" value="ECO:0007669"/>
    <property type="project" value="TreeGrafter"/>
</dbReference>
<evidence type="ECO:0000313" key="6">
    <source>
        <dbReference type="Proteomes" id="UP000320762"/>
    </source>
</evidence>
<dbReference type="InterPro" id="IPR001680">
    <property type="entry name" value="WD40_rpt"/>
</dbReference>
<organism evidence="5 6">
    <name type="scientific">Schizophyllum amplum</name>
    <dbReference type="NCBI Taxonomy" id="97359"/>
    <lineage>
        <taxon>Eukaryota</taxon>
        <taxon>Fungi</taxon>
        <taxon>Dikarya</taxon>
        <taxon>Basidiomycota</taxon>
        <taxon>Agaricomycotina</taxon>
        <taxon>Agaricomycetes</taxon>
        <taxon>Agaricomycetidae</taxon>
        <taxon>Agaricales</taxon>
        <taxon>Schizophyllaceae</taxon>
        <taxon>Schizophyllum</taxon>
    </lineage>
</organism>
<feature type="compositionally biased region" description="Polar residues" evidence="4">
    <location>
        <begin position="1088"/>
        <end position="1105"/>
    </location>
</feature>
<accession>A0A550D099</accession>
<keyword evidence="6" id="KW-1185">Reference proteome</keyword>
<dbReference type="EMBL" id="VDMD01000001">
    <property type="protein sequence ID" value="TRM70459.1"/>
    <property type="molecule type" value="Genomic_DNA"/>
</dbReference>
<evidence type="ECO:0000256" key="4">
    <source>
        <dbReference type="SAM" id="MobiDB-lite"/>
    </source>
</evidence>
<feature type="compositionally biased region" description="Low complexity" evidence="4">
    <location>
        <begin position="511"/>
        <end position="521"/>
    </location>
</feature>